<proteinExistence type="predicted"/>
<name>A0A9X7WHR7_9MYCO</name>
<sequence length="514" mass="53330">MKHSSIQSLTTVPLALAGAALLVLPPSAVSPALPEPEILSAAVRLLSGESAFAPVDSTPAAGQGVALMMGGSGVPWPAPELVQWAFEHYSEVNGANFGDYVPLRVFIPNGGEPAFGGIHALQYDTSVAQGVEAVEARINEELMAGHPVVVGGVSQSSNVDSVVLRDIADGRFVPDYSNVPAGTTPLQFLLLGNPSNPNGGFLERFHLPEDPAASVTSVGLTFDGAAATDTGIPVTSYCLEYDPNCDFPVYTQNLISNLNAMAGWALVHPYYIDGVAGPGLGVTPDQIANAIELQTSEGYDGGSTFYMMPWQDQLPLATVIQAIAGKPLADLLEPDLRVLANLGYGTDPYTGWSTSPADVATTLQASPHLTAEEFNTILGALWDGAKEGFHDFTNDLLHPAADSGGLLSGLLGGGGDMDAPHSLAEMANGFSKLLTDLYSLVLPVQDIVNALTVALPAHELTVLTNSLMEGQSLGDALSLTSAFATGLESLAGGFLAIVGLNALPDIQADLAQIF</sequence>
<organism evidence="2 3">
    <name type="scientific">Mycolicibacter heraklionensis</name>
    <dbReference type="NCBI Taxonomy" id="512402"/>
    <lineage>
        <taxon>Bacteria</taxon>
        <taxon>Bacillati</taxon>
        <taxon>Actinomycetota</taxon>
        <taxon>Actinomycetes</taxon>
        <taxon>Mycobacteriales</taxon>
        <taxon>Mycobacteriaceae</taxon>
        <taxon>Mycolicibacter</taxon>
    </lineage>
</organism>
<evidence type="ECO:0000259" key="1">
    <source>
        <dbReference type="Pfam" id="PF08237"/>
    </source>
</evidence>
<reference evidence="2" key="1">
    <citation type="submission" date="2021-08" db="EMBL/GenBank/DDBJ databases">
        <title>Whole genome sequencing of non-tuberculosis mycobacteria type-strains.</title>
        <authorList>
            <person name="Igarashi Y."/>
            <person name="Osugi A."/>
            <person name="Mitarai S."/>
        </authorList>
    </citation>
    <scope>NUCLEOTIDE SEQUENCE</scope>
    <source>
        <strain evidence="2">JCM 30995</strain>
    </source>
</reference>
<protein>
    <submittedName>
        <fullName evidence="2">PE-PPE domain-containing protein</fullName>
    </submittedName>
</protein>
<dbReference type="Proteomes" id="UP000825008">
    <property type="component" value="Chromosome"/>
</dbReference>
<dbReference type="InterPro" id="IPR029058">
    <property type="entry name" value="AB_hydrolase_fold"/>
</dbReference>
<evidence type="ECO:0000313" key="2">
    <source>
        <dbReference type="EMBL" id="QZA08117.1"/>
    </source>
</evidence>
<feature type="domain" description="PE-PPE" evidence="1">
    <location>
        <begin position="105"/>
        <end position="344"/>
    </location>
</feature>
<dbReference type="KEGG" id="mher:K3U94_01845"/>
<dbReference type="AlphaFoldDB" id="A0A9X7WHR7"/>
<accession>A0A9X7WHR7</accession>
<dbReference type="RefSeq" id="WP_220695395.1">
    <property type="nucleotide sequence ID" value="NZ_CP080997.1"/>
</dbReference>
<dbReference type="EMBL" id="CP080997">
    <property type="protein sequence ID" value="QZA08117.1"/>
    <property type="molecule type" value="Genomic_DNA"/>
</dbReference>
<dbReference type="Pfam" id="PF08237">
    <property type="entry name" value="PE-PPE"/>
    <property type="match status" value="1"/>
</dbReference>
<dbReference type="Gene3D" id="3.40.50.1820">
    <property type="entry name" value="alpha/beta hydrolase"/>
    <property type="match status" value="1"/>
</dbReference>
<dbReference type="InterPro" id="IPR013228">
    <property type="entry name" value="PE-PPE_C"/>
</dbReference>
<gene>
    <name evidence="2" type="ORF">K3U94_01845</name>
</gene>
<evidence type="ECO:0000313" key="3">
    <source>
        <dbReference type="Proteomes" id="UP000825008"/>
    </source>
</evidence>